<sequence length="33" mass="3691">MLSQKRATLTLWLFVQQFLTSATGTRTSTGSCR</sequence>
<dbReference type="AlphaFoldDB" id="A0A0A9DZV9"/>
<dbReference type="EMBL" id="GBRH01203811">
    <property type="protein sequence ID" value="JAD94084.1"/>
    <property type="molecule type" value="Transcribed_RNA"/>
</dbReference>
<protein>
    <submittedName>
        <fullName evidence="1">Uncharacterized protein</fullName>
    </submittedName>
</protein>
<reference evidence="1" key="2">
    <citation type="journal article" date="2015" name="Data Brief">
        <title>Shoot transcriptome of the giant reed, Arundo donax.</title>
        <authorList>
            <person name="Barrero R.A."/>
            <person name="Guerrero F.D."/>
            <person name="Moolhuijzen P."/>
            <person name="Goolsby J.A."/>
            <person name="Tidwell J."/>
            <person name="Bellgard S.E."/>
            <person name="Bellgard M.I."/>
        </authorList>
    </citation>
    <scope>NUCLEOTIDE SEQUENCE</scope>
    <source>
        <tissue evidence="1">Shoot tissue taken approximately 20 cm above the soil surface</tissue>
    </source>
</reference>
<name>A0A0A9DZV9_ARUDO</name>
<reference evidence="1" key="1">
    <citation type="submission" date="2014-09" db="EMBL/GenBank/DDBJ databases">
        <authorList>
            <person name="Magalhaes I.L.F."/>
            <person name="Oliveira U."/>
            <person name="Santos F.R."/>
            <person name="Vidigal T.H.D.A."/>
            <person name="Brescovit A.D."/>
            <person name="Santos A.J."/>
        </authorList>
    </citation>
    <scope>NUCLEOTIDE SEQUENCE</scope>
    <source>
        <tissue evidence="1">Shoot tissue taken approximately 20 cm above the soil surface</tissue>
    </source>
</reference>
<accession>A0A0A9DZV9</accession>
<proteinExistence type="predicted"/>
<organism evidence="1">
    <name type="scientific">Arundo donax</name>
    <name type="common">Giant reed</name>
    <name type="synonym">Donax arundinaceus</name>
    <dbReference type="NCBI Taxonomy" id="35708"/>
    <lineage>
        <taxon>Eukaryota</taxon>
        <taxon>Viridiplantae</taxon>
        <taxon>Streptophyta</taxon>
        <taxon>Embryophyta</taxon>
        <taxon>Tracheophyta</taxon>
        <taxon>Spermatophyta</taxon>
        <taxon>Magnoliopsida</taxon>
        <taxon>Liliopsida</taxon>
        <taxon>Poales</taxon>
        <taxon>Poaceae</taxon>
        <taxon>PACMAD clade</taxon>
        <taxon>Arundinoideae</taxon>
        <taxon>Arundineae</taxon>
        <taxon>Arundo</taxon>
    </lineage>
</organism>
<evidence type="ECO:0000313" key="1">
    <source>
        <dbReference type="EMBL" id="JAD94084.1"/>
    </source>
</evidence>